<dbReference type="AlphaFoldDB" id="A0AAV5RCJ8"/>
<evidence type="ECO:0000313" key="5">
    <source>
        <dbReference type="EMBL" id="GMM49270.1"/>
    </source>
</evidence>
<reference evidence="5 6" key="1">
    <citation type="journal article" date="2023" name="Elife">
        <title>Identification of key yeast species and microbe-microbe interactions impacting larval growth of Drosophila in the wild.</title>
        <authorList>
            <person name="Mure A."/>
            <person name="Sugiura Y."/>
            <person name="Maeda R."/>
            <person name="Honda K."/>
            <person name="Sakurai N."/>
            <person name="Takahashi Y."/>
            <person name="Watada M."/>
            <person name="Katoh T."/>
            <person name="Gotoh A."/>
            <person name="Gotoh Y."/>
            <person name="Taniguchi I."/>
            <person name="Nakamura K."/>
            <person name="Hayashi T."/>
            <person name="Katayama T."/>
            <person name="Uemura T."/>
            <person name="Hattori Y."/>
        </authorList>
    </citation>
    <scope>NUCLEOTIDE SEQUENCE [LARGE SCALE GENOMIC DNA]</scope>
    <source>
        <strain evidence="5 6">SB-73</strain>
    </source>
</reference>
<dbReference type="InterPro" id="IPR000271">
    <property type="entry name" value="Ribosomal_bL34"/>
</dbReference>
<dbReference type="HAMAP" id="MF_00391">
    <property type="entry name" value="Ribosomal_bL34"/>
    <property type="match status" value="1"/>
</dbReference>
<gene>
    <name evidence="5" type="ORF">DASB73_002280</name>
</gene>
<dbReference type="GO" id="GO:0003735">
    <property type="term" value="F:structural constituent of ribosome"/>
    <property type="evidence" value="ECO:0007669"/>
    <property type="project" value="InterPro"/>
</dbReference>
<comment type="caution">
    <text evidence="5">The sequence shown here is derived from an EMBL/GenBank/DDBJ whole genome shotgun (WGS) entry which is preliminary data.</text>
</comment>
<dbReference type="GO" id="GO:0006412">
    <property type="term" value="P:translation"/>
    <property type="evidence" value="ECO:0007669"/>
    <property type="project" value="InterPro"/>
</dbReference>
<comment type="similarity">
    <text evidence="1">Belongs to the bacterial ribosomal protein bL34 family.</text>
</comment>
<organism evidence="5 6">
    <name type="scientific">Starmerella bacillaris</name>
    <name type="common">Yeast</name>
    <name type="synonym">Candida zemplinina</name>
    <dbReference type="NCBI Taxonomy" id="1247836"/>
    <lineage>
        <taxon>Eukaryota</taxon>
        <taxon>Fungi</taxon>
        <taxon>Dikarya</taxon>
        <taxon>Ascomycota</taxon>
        <taxon>Saccharomycotina</taxon>
        <taxon>Dipodascomycetes</taxon>
        <taxon>Dipodascales</taxon>
        <taxon>Trichomonascaceae</taxon>
        <taxon>Starmerella</taxon>
    </lineage>
</organism>
<accession>A0AAV5RCJ8</accession>
<dbReference type="PANTHER" id="PTHR14503">
    <property type="entry name" value="MITOCHONDRIAL RIBOSOMAL PROTEIN 34 FAMILY MEMBER"/>
    <property type="match status" value="1"/>
</dbReference>
<name>A0AAV5RCJ8_STABA</name>
<sequence length="119" mass="14091">MRLLSAIRTLQRIPRSFASPLTNLNTVNMAIKPIKPIKPSLVICNQVRWFGWLRKETPLISNSISSIYTQMRFKSRGNTYQPSNLKRKRRAGFLARLRTRGGRKILQRRREKGRWYLTY</sequence>
<dbReference type="GO" id="GO:0005762">
    <property type="term" value="C:mitochondrial large ribosomal subunit"/>
    <property type="evidence" value="ECO:0007669"/>
    <property type="project" value="TreeGrafter"/>
</dbReference>
<keyword evidence="6" id="KW-1185">Reference proteome</keyword>
<evidence type="ECO:0000256" key="3">
    <source>
        <dbReference type="ARBA" id="ARBA00023274"/>
    </source>
</evidence>
<evidence type="ECO:0000256" key="4">
    <source>
        <dbReference type="ARBA" id="ARBA00035274"/>
    </source>
</evidence>
<evidence type="ECO:0000256" key="2">
    <source>
        <dbReference type="ARBA" id="ARBA00022980"/>
    </source>
</evidence>
<keyword evidence="2 5" id="KW-0689">Ribosomal protein</keyword>
<dbReference type="FunFam" id="1.10.287.3980:FF:000001">
    <property type="entry name" value="Mitochondrial ribosomal protein L34"/>
    <property type="match status" value="1"/>
</dbReference>
<dbReference type="EMBL" id="BTGC01000001">
    <property type="protein sequence ID" value="GMM49270.1"/>
    <property type="molecule type" value="Genomic_DNA"/>
</dbReference>
<dbReference type="PANTHER" id="PTHR14503:SF4">
    <property type="entry name" value="LARGE RIBOSOMAL SUBUNIT PROTEIN BL34M"/>
    <property type="match status" value="1"/>
</dbReference>
<dbReference type="NCBIfam" id="TIGR01030">
    <property type="entry name" value="rpmH_bact"/>
    <property type="match status" value="1"/>
</dbReference>
<dbReference type="Gene3D" id="1.10.287.3980">
    <property type="match status" value="1"/>
</dbReference>
<evidence type="ECO:0000313" key="6">
    <source>
        <dbReference type="Proteomes" id="UP001362899"/>
    </source>
</evidence>
<dbReference type="Proteomes" id="UP001362899">
    <property type="component" value="Unassembled WGS sequence"/>
</dbReference>
<evidence type="ECO:0000256" key="1">
    <source>
        <dbReference type="ARBA" id="ARBA00010111"/>
    </source>
</evidence>
<keyword evidence="3" id="KW-0687">Ribonucleoprotein</keyword>
<protein>
    <recommendedName>
        <fullName evidence="4">Large ribosomal subunit protein bL34m</fullName>
    </recommendedName>
</protein>
<dbReference type="Pfam" id="PF00468">
    <property type="entry name" value="Ribosomal_L34"/>
    <property type="match status" value="1"/>
</dbReference>
<proteinExistence type="inferred from homology"/>